<dbReference type="InterPro" id="IPR058047">
    <property type="entry name" value="CPSase_preATP-grasp"/>
</dbReference>
<dbReference type="InterPro" id="IPR005479">
    <property type="entry name" value="CPAse_ATP-bd"/>
</dbReference>
<dbReference type="RefSeq" id="WP_394823376.1">
    <property type="nucleotide sequence ID" value="NZ_CP089984.1"/>
</dbReference>
<feature type="binding site" evidence="14">
    <location>
        <position position="822"/>
    </location>
    <ligand>
        <name>ATP</name>
        <dbReference type="ChEBI" id="CHEBI:30616"/>
        <label>2</label>
    </ligand>
</feature>
<gene>
    <name evidence="14 17" type="primary">carB</name>
    <name evidence="17" type="ORF">LZC94_38740</name>
</gene>
<dbReference type="InterPro" id="IPR011607">
    <property type="entry name" value="MGS-like_dom"/>
</dbReference>
<dbReference type="EC" id="6.3.4.16" evidence="14"/>
<dbReference type="HAMAP" id="MF_01210_B">
    <property type="entry name" value="CPSase_L_chain_B"/>
    <property type="match status" value="1"/>
</dbReference>
<feature type="binding site" evidence="14">
    <location>
        <position position="242"/>
    </location>
    <ligand>
        <name>ATP</name>
        <dbReference type="ChEBI" id="CHEBI:30616"/>
        <label>1</label>
    </ligand>
</feature>
<evidence type="ECO:0000256" key="9">
    <source>
        <dbReference type="ARBA" id="ARBA00022840"/>
    </source>
</evidence>
<comment type="catalytic activity">
    <reaction evidence="13 14">
        <text>hydrogencarbonate + NH4(+) + 2 ATP = carbamoyl phosphate + 2 ADP + phosphate + 2 H(+)</text>
        <dbReference type="Rhea" id="RHEA:18029"/>
        <dbReference type="ChEBI" id="CHEBI:15378"/>
        <dbReference type="ChEBI" id="CHEBI:17544"/>
        <dbReference type="ChEBI" id="CHEBI:28938"/>
        <dbReference type="ChEBI" id="CHEBI:30616"/>
        <dbReference type="ChEBI" id="CHEBI:43474"/>
        <dbReference type="ChEBI" id="CHEBI:58228"/>
        <dbReference type="ChEBI" id="CHEBI:456216"/>
        <dbReference type="EC" id="6.3.4.16"/>
    </reaction>
</comment>
<dbReference type="InterPro" id="IPR016185">
    <property type="entry name" value="PreATP-grasp_dom_sf"/>
</dbReference>
<accession>A0ABZ2LS60</accession>
<evidence type="ECO:0000256" key="4">
    <source>
        <dbReference type="ARBA" id="ARBA00022598"/>
    </source>
</evidence>
<dbReference type="PROSITE" id="PS51257">
    <property type="entry name" value="PROKAR_LIPOPROTEIN"/>
    <property type="match status" value="1"/>
</dbReference>
<evidence type="ECO:0000259" key="15">
    <source>
        <dbReference type="PROSITE" id="PS50975"/>
    </source>
</evidence>
<feature type="binding site" evidence="14">
    <location>
        <position position="877"/>
    </location>
    <ligand>
        <name>Mg(2+)</name>
        <dbReference type="ChEBI" id="CHEBI:18420"/>
        <label>4</label>
    </ligand>
</feature>
<comment type="catalytic activity">
    <reaction evidence="14">
        <text>hydrogencarbonate + L-glutamine + 2 ATP + H2O = carbamoyl phosphate + L-glutamate + 2 ADP + phosphate + 2 H(+)</text>
        <dbReference type="Rhea" id="RHEA:18633"/>
        <dbReference type="ChEBI" id="CHEBI:15377"/>
        <dbReference type="ChEBI" id="CHEBI:15378"/>
        <dbReference type="ChEBI" id="CHEBI:17544"/>
        <dbReference type="ChEBI" id="CHEBI:29985"/>
        <dbReference type="ChEBI" id="CHEBI:30616"/>
        <dbReference type="ChEBI" id="CHEBI:43474"/>
        <dbReference type="ChEBI" id="CHEBI:58228"/>
        <dbReference type="ChEBI" id="CHEBI:58359"/>
        <dbReference type="ChEBI" id="CHEBI:456216"/>
        <dbReference type="EC" id="6.3.5.5"/>
    </reaction>
</comment>
<feature type="binding site" evidence="14">
    <location>
        <position position="175"/>
    </location>
    <ligand>
        <name>ATP</name>
        <dbReference type="ChEBI" id="CHEBI:30616"/>
        <label>1</label>
    </ligand>
</feature>
<evidence type="ECO:0000256" key="2">
    <source>
        <dbReference type="ARBA" id="ARBA00009799"/>
    </source>
</evidence>
<keyword evidence="18" id="KW-1185">Reference proteome</keyword>
<feature type="binding site" evidence="14">
    <location>
        <position position="129"/>
    </location>
    <ligand>
        <name>ATP</name>
        <dbReference type="ChEBI" id="CHEBI:30616"/>
        <label>1</label>
    </ligand>
</feature>
<dbReference type="EMBL" id="CP089984">
    <property type="protein sequence ID" value="WXB13761.1"/>
    <property type="molecule type" value="Genomic_DNA"/>
</dbReference>
<dbReference type="SUPFAM" id="SSF56059">
    <property type="entry name" value="Glutathione synthetase ATP-binding domain-like"/>
    <property type="match status" value="2"/>
</dbReference>
<feature type="binding site" evidence="14">
    <location>
        <position position="285"/>
    </location>
    <ligand>
        <name>Mn(2+)</name>
        <dbReference type="ChEBI" id="CHEBI:29035"/>
        <label>1</label>
    </ligand>
</feature>
<dbReference type="SUPFAM" id="SSF52335">
    <property type="entry name" value="Methylglyoxal synthase-like"/>
    <property type="match status" value="1"/>
</dbReference>
<dbReference type="Gene3D" id="1.10.1030.10">
    <property type="entry name" value="Carbamoyl-phosphate synthetase, large subunit oligomerisation domain"/>
    <property type="match status" value="1"/>
</dbReference>
<keyword evidence="10" id="KW-0460">Magnesium</keyword>
<dbReference type="PROSITE" id="PS00866">
    <property type="entry name" value="CPSASE_1"/>
    <property type="match status" value="1"/>
</dbReference>
<dbReference type="PRINTS" id="PR00098">
    <property type="entry name" value="CPSASE"/>
</dbReference>
<dbReference type="Gene3D" id="3.30.470.20">
    <property type="entry name" value="ATP-grasp fold, B domain"/>
    <property type="match status" value="2"/>
</dbReference>
<sequence>MPRRTDIKKILLLGAGPIVIGQACEFDYSGTQGAKALVEEGYEVVLVNSNPATIMTDPELASRTYIEPLELRTVAAILAREKPDAILPTLGGQTALNLALQLHEEGILRELGVEMLGAKPASIAKAEDRSLFKEAMEKIGLSCPRAEVAKSVEQARDIVTRTGFPAILRPSFTLGGTGGGIAYDPSELDEKVAWALAQSPTAEVLIEESVLGWKEYELEVIRDVADNFIVVCSIENIDPMGVHTGDSITVAPAMTLTDREYQRLRDAARAVMTEIGVETGGSNVQFAVSPYDGRVLVIEMNPRVSRSSALASKATGYPIAKVAAKLAVGYRLDELTNDITRTSAAFEPVIDYVVVKWPRFAFEKFPGADTTLGTQMKSVGEVMSIGRTFPEALQKAGRSLETGKDGLSSLIGKVDYRALAEPKKTRDLIMDAPEIDVRPSALPPSNSSEQLEALRRLVGVPSPERLFYVGDAMRLGMSNEELFTITKIDPWFLAQMRRIIDTEREIARLGKAALEPESLRHFKRLGFSDRQIASQIGGDEQAVRAARGREKVTPVFSRVDTCSAEFVAHTPYLYSTYDTESESGADSAKKRKVVILGGGPNRIGQGIEFDYCCVHAVQAVRSLGYEAVMVNCNPETVSTDYDTSDRLYFEPLTLEDVLAICDEEKPEGVIVQFGGQTPLKLAVPLERAGIRLLGTSADAIDRAEDRARFDELLTKLALKRPRSGIAEGAEDALRIADQIGYPVLVRPSYVLGGRAMLIAYTHGELENYVHRAVEAARDAGTRTLLIDEFLKDAIEVDVDCVADGKRAVIGGVMQHIEEAGVHSGDSSSVLPPHSLSPEIVLSIEEQTRMLALELGVVGLMNVQFAVKGGEVYVLEVNPRASRTVPFVSKATGRPLARIAASVMVGKTLDELGVEDAIVPRHVSVKESVFPFTKFPGVDTILGPEMRSTGEVMGIADTFARAFCKSMLAVGQAVLLKDEPRGQQRAFISVRDEDKPVACIIARRLRAMGFEISATRGTAAALSRARIPAQVVNKVVEGTPHVVDAIRSGNVAIVINTTMGAQEVRDSFSLRRQTLLMNIPYFTTIAAALAACDAIEASHGVRQSVKSLQEWTS</sequence>
<feature type="binding site" evidence="14">
    <location>
        <position position="243"/>
    </location>
    <ligand>
        <name>ATP</name>
        <dbReference type="ChEBI" id="CHEBI:30616"/>
        <label>1</label>
    </ligand>
</feature>
<dbReference type="EC" id="6.3.5.5" evidence="14"/>
<dbReference type="Gene3D" id="3.40.50.20">
    <property type="match status" value="2"/>
</dbReference>
<name>A0ABZ2LS60_9BACT</name>
<feature type="binding site" evidence="14">
    <location>
        <position position="875"/>
    </location>
    <ligand>
        <name>Mg(2+)</name>
        <dbReference type="ChEBI" id="CHEBI:18420"/>
        <label>3</label>
    </ligand>
</feature>
<dbReference type="Pfam" id="PF25596">
    <property type="entry name" value="CPSase_L_D1"/>
    <property type="match status" value="2"/>
</dbReference>
<dbReference type="Pfam" id="PF02786">
    <property type="entry name" value="CPSase_L_D2"/>
    <property type="match status" value="2"/>
</dbReference>
<keyword evidence="5 14" id="KW-0028">Amino-acid biosynthesis</keyword>
<evidence type="ECO:0000256" key="3">
    <source>
        <dbReference type="ARBA" id="ARBA00022571"/>
    </source>
</evidence>
<dbReference type="CDD" id="cd01424">
    <property type="entry name" value="MGS_CPS_II"/>
    <property type="match status" value="1"/>
</dbReference>
<keyword evidence="7 14" id="KW-0677">Repeat</keyword>
<feature type="binding site" evidence="14">
    <location>
        <position position="820"/>
    </location>
    <ligand>
        <name>ATP</name>
        <dbReference type="ChEBI" id="CHEBI:30616"/>
        <label>2</label>
    </ligand>
</feature>
<feature type="binding site" evidence="14">
    <location>
        <position position="875"/>
    </location>
    <ligand>
        <name>Mn(2+)</name>
        <dbReference type="ChEBI" id="CHEBI:29035"/>
        <label>4</label>
    </ligand>
</feature>
<dbReference type="Pfam" id="PF02142">
    <property type="entry name" value="MGS"/>
    <property type="match status" value="1"/>
</dbReference>
<dbReference type="PANTHER" id="PTHR11405:SF53">
    <property type="entry name" value="CARBAMOYL-PHOSPHATE SYNTHASE [AMMONIA], MITOCHONDRIAL"/>
    <property type="match status" value="1"/>
</dbReference>
<feature type="binding site" evidence="14">
    <location>
        <position position="176"/>
    </location>
    <ligand>
        <name>ATP</name>
        <dbReference type="ChEBI" id="CHEBI:30616"/>
        <label>1</label>
    </ligand>
</feature>
<dbReference type="PROSITE" id="PS51855">
    <property type="entry name" value="MGS"/>
    <property type="match status" value="1"/>
</dbReference>
<dbReference type="NCBIfam" id="NF009455">
    <property type="entry name" value="PRK12815.1"/>
    <property type="match status" value="1"/>
</dbReference>
<feature type="binding site" evidence="14">
    <location>
        <position position="875"/>
    </location>
    <ligand>
        <name>Mg(2+)</name>
        <dbReference type="ChEBI" id="CHEBI:18420"/>
        <label>4</label>
    </ligand>
</feature>
<dbReference type="Proteomes" id="UP001370348">
    <property type="component" value="Chromosome"/>
</dbReference>
<comment type="cofactor">
    <cofactor evidence="14">
        <name>Mg(2+)</name>
        <dbReference type="ChEBI" id="CHEBI:18420"/>
    </cofactor>
    <cofactor evidence="14">
        <name>Mn(2+)</name>
        <dbReference type="ChEBI" id="CHEBI:29035"/>
    </cofactor>
    <text evidence="14">Binds 4 Mg(2+) or Mn(2+) ions per subunit.</text>
</comment>
<comment type="pathway">
    <text evidence="1 14">Amino-acid biosynthesis; L-arginine biosynthesis; carbamoyl phosphate from bicarbonate: step 1/1.</text>
</comment>
<feature type="binding site" evidence="14">
    <location>
        <position position="299"/>
    </location>
    <ligand>
        <name>Mn(2+)</name>
        <dbReference type="ChEBI" id="CHEBI:29035"/>
        <label>1</label>
    </ligand>
</feature>
<dbReference type="SUPFAM" id="SSF48108">
    <property type="entry name" value="Carbamoyl phosphate synthetase, large subunit connection domain"/>
    <property type="match status" value="1"/>
</dbReference>
<feature type="binding site" evidence="14">
    <location>
        <position position="823"/>
    </location>
    <ligand>
        <name>ATP</name>
        <dbReference type="ChEBI" id="CHEBI:30616"/>
        <label>2</label>
    </ligand>
</feature>
<keyword evidence="4 14" id="KW-0436">Ligase</keyword>
<feature type="binding site" evidence="14">
    <location>
        <position position="299"/>
    </location>
    <ligand>
        <name>Mn(2+)</name>
        <dbReference type="ChEBI" id="CHEBI:29035"/>
        <label>2</label>
    </ligand>
</feature>
<organism evidence="17 18">
    <name type="scientific">Pendulispora albinea</name>
    <dbReference type="NCBI Taxonomy" id="2741071"/>
    <lineage>
        <taxon>Bacteria</taxon>
        <taxon>Pseudomonadati</taxon>
        <taxon>Myxococcota</taxon>
        <taxon>Myxococcia</taxon>
        <taxon>Myxococcales</taxon>
        <taxon>Sorangiineae</taxon>
        <taxon>Pendulisporaceae</taxon>
        <taxon>Pendulispora</taxon>
    </lineage>
</organism>
<comment type="subunit">
    <text evidence="14">Composed of two chains; the small (or glutamine) chain promotes the hydrolysis of glutamine to ammonia, which is used by the large (or ammonia) chain to synthesize carbamoyl phosphate. Tetramer of heterodimers (alpha,beta)4.</text>
</comment>
<evidence type="ECO:0000256" key="10">
    <source>
        <dbReference type="ARBA" id="ARBA00022842"/>
    </source>
</evidence>
<feature type="binding site" evidence="14">
    <location>
        <position position="790"/>
    </location>
    <ligand>
        <name>ATP</name>
        <dbReference type="ChEBI" id="CHEBI:30616"/>
        <label>2</label>
    </ligand>
</feature>
<dbReference type="InterPro" id="IPR036914">
    <property type="entry name" value="MGS-like_dom_sf"/>
</dbReference>
<evidence type="ECO:0000256" key="6">
    <source>
        <dbReference type="ARBA" id="ARBA00022723"/>
    </source>
</evidence>
<feature type="binding site" evidence="14">
    <location>
        <position position="821"/>
    </location>
    <ligand>
        <name>ATP</name>
        <dbReference type="ChEBI" id="CHEBI:30616"/>
        <label>2</label>
    </ligand>
</feature>
<dbReference type="PANTHER" id="PTHR11405">
    <property type="entry name" value="CARBAMOYLTRANSFERASE FAMILY MEMBER"/>
    <property type="match status" value="1"/>
</dbReference>
<dbReference type="Pfam" id="PF02787">
    <property type="entry name" value="CPSase_L_D3"/>
    <property type="match status" value="1"/>
</dbReference>
<feature type="binding site" evidence="14">
    <location>
        <position position="299"/>
    </location>
    <ligand>
        <name>Mg(2+)</name>
        <dbReference type="ChEBI" id="CHEBI:18420"/>
        <label>1</label>
    </ligand>
</feature>
<feature type="binding site" evidence="14">
    <location>
        <position position="285"/>
    </location>
    <ligand>
        <name>ATP</name>
        <dbReference type="ChEBI" id="CHEBI:30616"/>
        <label>1</label>
    </ligand>
</feature>
<dbReference type="InterPro" id="IPR005483">
    <property type="entry name" value="CPSase_dom"/>
</dbReference>
<dbReference type="SMART" id="SM01096">
    <property type="entry name" value="CPSase_L_D3"/>
    <property type="match status" value="1"/>
</dbReference>
<evidence type="ECO:0000256" key="13">
    <source>
        <dbReference type="ARBA" id="ARBA00047359"/>
    </source>
</evidence>
<keyword evidence="11 14" id="KW-0665">Pyrimidine biosynthesis</keyword>
<feature type="binding site" evidence="14">
    <location>
        <position position="301"/>
    </location>
    <ligand>
        <name>Mg(2+)</name>
        <dbReference type="ChEBI" id="CHEBI:18420"/>
        <label>2</label>
    </ligand>
</feature>
<feature type="binding site" evidence="14">
    <location>
        <position position="875"/>
    </location>
    <ligand>
        <name>ATP</name>
        <dbReference type="ChEBI" id="CHEBI:30616"/>
        <label>2</label>
    </ligand>
</feature>
<evidence type="ECO:0000256" key="8">
    <source>
        <dbReference type="ARBA" id="ARBA00022741"/>
    </source>
</evidence>
<evidence type="ECO:0000259" key="16">
    <source>
        <dbReference type="PROSITE" id="PS51855"/>
    </source>
</evidence>
<comment type="pathway">
    <text evidence="14">Pyrimidine metabolism; UMP biosynthesis via de novo pathway; (S)-dihydroorotate from bicarbonate: step 1/3.</text>
</comment>
<keyword evidence="6" id="KW-0479">Metal-binding</keyword>
<feature type="binding site" evidence="14">
    <location>
        <position position="875"/>
    </location>
    <ligand>
        <name>Mn(2+)</name>
        <dbReference type="ChEBI" id="CHEBI:29035"/>
        <label>3</label>
    </ligand>
</feature>
<reference evidence="17 18" key="1">
    <citation type="submission" date="2021-12" db="EMBL/GenBank/DDBJ databases">
        <title>Discovery of the Pendulisporaceae a myxobacterial family with distinct sporulation behavior and unique specialized metabolism.</title>
        <authorList>
            <person name="Garcia R."/>
            <person name="Popoff A."/>
            <person name="Bader C.D."/>
            <person name="Loehr J."/>
            <person name="Walesch S."/>
            <person name="Walt C."/>
            <person name="Boldt J."/>
            <person name="Bunk B."/>
            <person name="Haeckl F.J.F.P.J."/>
            <person name="Gunesch A.P."/>
            <person name="Birkelbach J."/>
            <person name="Nuebel U."/>
            <person name="Pietschmann T."/>
            <person name="Bach T."/>
            <person name="Mueller R."/>
        </authorList>
    </citation>
    <scope>NUCLEOTIDE SEQUENCE [LARGE SCALE GENOMIC DNA]</scope>
    <source>
        <strain evidence="17 18">MSr11954</strain>
    </source>
</reference>
<feature type="domain" description="ATP-grasp" evidence="15">
    <location>
        <begin position="710"/>
        <end position="904"/>
    </location>
</feature>
<dbReference type="InterPro" id="IPR005480">
    <property type="entry name" value="CPSase_lsu_oligo"/>
</dbReference>
<evidence type="ECO:0000313" key="18">
    <source>
        <dbReference type="Proteomes" id="UP001370348"/>
    </source>
</evidence>
<evidence type="ECO:0000256" key="5">
    <source>
        <dbReference type="ARBA" id="ARBA00022605"/>
    </source>
</evidence>
<feature type="binding site" evidence="14">
    <location>
        <position position="863"/>
    </location>
    <ligand>
        <name>ATP</name>
        <dbReference type="ChEBI" id="CHEBI:30616"/>
        <label>2</label>
    </ligand>
</feature>
<feature type="binding site" evidence="14">
    <location>
        <position position="215"/>
    </location>
    <ligand>
        <name>ATP</name>
        <dbReference type="ChEBI" id="CHEBI:30616"/>
        <label>1</label>
    </ligand>
</feature>
<feature type="binding site" evidence="14">
    <location>
        <position position="299"/>
    </location>
    <ligand>
        <name>ATP</name>
        <dbReference type="ChEBI" id="CHEBI:30616"/>
        <label>1</label>
    </ligand>
</feature>
<dbReference type="InterPro" id="IPR033937">
    <property type="entry name" value="MGS_CPS_CarB"/>
</dbReference>
<evidence type="ECO:0000256" key="11">
    <source>
        <dbReference type="ARBA" id="ARBA00022975"/>
    </source>
</evidence>
<protein>
    <recommendedName>
        <fullName evidence="14">Carbamoyl phosphate synthase large chain</fullName>
        <ecNumber evidence="14">6.3.4.16</ecNumber>
        <ecNumber evidence="14">6.3.5.5</ecNumber>
    </recommendedName>
    <alternativeName>
        <fullName evidence="14">Carbamoyl phosphate synthetase ammonia chain</fullName>
    </alternativeName>
</protein>
<feature type="binding site" evidence="14">
    <location>
        <position position="746"/>
    </location>
    <ligand>
        <name>ATP</name>
        <dbReference type="ChEBI" id="CHEBI:30616"/>
        <label>2</label>
    </ligand>
</feature>
<evidence type="ECO:0000313" key="17">
    <source>
        <dbReference type="EMBL" id="WXB13761.1"/>
    </source>
</evidence>
<feature type="binding site" evidence="14">
    <location>
        <position position="795"/>
    </location>
    <ligand>
        <name>ATP</name>
        <dbReference type="ChEBI" id="CHEBI:30616"/>
        <label>2</label>
    </ligand>
</feature>
<feature type="binding site" evidence="14">
    <location>
        <position position="241"/>
    </location>
    <ligand>
        <name>ATP</name>
        <dbReference type="ChEBI" id="CHEBI:30616"/>
        <label>1</label>
    </ligand>
</feature>
<dbReference type="PROSITE" id="PS50975">
    <property type="entry name" value="ATP_GRASP"/>
    <property type="match status" value="2"/>
</dbReference>
<feature type="binding site" evidence="14">
    <location>
        <position position="285"/>
    </location>
    <ligand>
        <name>Mg(2+)</name>
        <dbReference type="ChEBI" id="CHEBI:18420"/>
        <label>1</label>
    </ligand>
</feature>
<evidence type="ECO:0000256" key="1">
    <source>
        <dbReference type="ARBA" id="ARBA00005077"/>
    </source>
</evidence>
<feature type="domain" description="ATP-grasp" evidence="15">
    <location>
        <begin position="133"/>
        <end position="328"/>
    </location>
</feature>
<keyword evidence="3 14" id="KW-0055">Arginine biosynthesis</keyword>
<feature type="binding site" evidence="14">
    <location>
        <position position="210"/>
    </location>
    <ligand>
        <name>ATP</name>
        <dbReference type="ChEBI" id="CHEBI:30616"/>
        <label>1</label>
    </ligand>
</feature>
<dbReference type="PROSITE" id="PS00867">
    <property type="entry name" value="CPSASE_2"/>
    <property type="match status" value="2"/>
</dbReference>
<feature type="binding site" evidence="14">
    <location>
        <position position="299"/>
    </location>
    <ligand>
        <name>Mg(2+)</name>
        <dbReference type="ChEBI" id="CHEBI:18420"/>
        <label>2</label>
    </ligand>
</feature>
<keyword evidence="9 14" id="KW-0067">ATP-binding</keyword>
<feature type="binding site" evidence="14">
    <location>
        <position position="169"/>
    </location>
    <ligand>
        <name>ATP</name>
        <dbReference type="ChEBI" id="CHEBI:30616"/>
        <label>1</label>
    </ligand>
</feature>
<comment type="caution">
    <text evidence="14">Lacks conserved residue(s) required for the propagation of feature annotation.</text>
</comment>
<feature type="binding site" evidence="14">
    <location>
        <position position="301"/>
    </location>
    <ligand>
        <name>Mn(2+)</name>
        <dbReference type="ChEBI" id="CHEBI:29035"/>
        <label>2</label>
    </ligand>
</feature>
<evidence type="ECO:0000256" key="14">
    <source>
        <dbReference type="HAMAP-Rule" id="MF_01210"/>
    </source>
</evidence>
<comment type="similarity">
    <text evidence="2 14">Belongs to the CarB family.</text>
</comment>
<feature type="domain" description="MGS-like" evidence="16">
    <location>
        <begin position="975"/>
        <end position="1112"/>
    </location>
</feature>
<dbReference type="Gene3D" id="3.40.50.1380">
    <property type="entry name" value="Methylglyoxal synthase-like domain"/>
    <property type="match status" value="1"/>
</dbReference>
<feature type="region of interest" description="Allosteric domain" evidence="14">
    <location>
        <begin position="971"/>
        <end position="1112"/>
    </location>
</feature>
<evidence type="ECO:0000256" key="7">
    <source>
        <dbReference type="ARBA" id="ARBA00022737"/>
    </source>
</evidence>
<feature type="binding site" evidence="14">
    <location>
        <position position="863"/>
    </location>
    <ligand>
        <name>Mg(2+)</name>
        <dbReference type="ChEBI" id="CHEBI:18420"/>
        <label>3</label>
    </ligand>
</feature>
<dbReference type="InterPro" id="IPR006275">
    <property type="entry name" value="CPSase_lsu"/>
</dbReference>
<feature type="region of interest" description="Carboxyphosphate synthetic domain" evidence="14">
    <location>
        <begin position="1"/>
        <end position="401"/>
    </location>
</feature>
<dbReference type="NCBIfam" id="NF003671">
    <property type="entry name" value="PRK05294.1"/>
    <property type="match status" value="1"/>
</dbReference>
<dbReference type="SMART" id="SM00851">
    <property type="entry name" value="MGS"/>
    <property type="match status" value="1"/>
</dbReference>
<keyword evidence="8 14" id="KW-0547">Nucleotide-binding</keyword>
<feature type="binding site" evidence="14">
    <location>
        <position position="208"/>
    </location>
    <ligand>
        <name>ATP</name>
        <dbReference type="ChEBI" id="CHEBI:30616"/>
        <label>1</label>
    </ligand>
</feature>
<comment type="function">
    <text evidence="14">Large subunit of the glutamine-dependent carbamoyl phosphate synthetase (CPSase). CPSase catalyzes the formation of carbamoyl phosphate from the ammonia moiety of glutamine, carbonate, and phosphate donated by ATP, constituting the first step of 2 biosynthetic pathways, one leading to arginine and/or urea and the other to pyrimidine nucleotides. The large subunit (synthetase) binds the substrates ammonia (free or transferred from glutamine from the small subunit), hydrogencarbonate and ATP and carries out an ATP-coupled ligase reaction, activating hydrogencarbonate by forming carboxy phosphate which reacts with ammonia to form carbamoyl phosphate.</text>
</comment>
<feature type="binding site" evidence="14">
    <location>
        <position position="863"/>
    </location>
    <ligand>
        <name>Mn(2+)</name>
        <dbReference type="ChEBI" id="CHEBI:29035"/>
        <label>3</label>
    </ligand>
</feature>
<comment type="domain">
    <text evidence="14">The large subunit is composed of 2 ATP-grasp domains that are involved in binding the 2 ATP molecules needed for carbamoyl phosphate synthesis. The N-terminal ATP-grasp domain (referred to as the carboxyphosphate synthetic component) catalyzes the ATP-dependent phosphorylation of hydrogencarbonate to carboxyphosphate and the subsequent nucleophilic attack by ammonia to form a carbamate intermediate. The C-terminal ATP-grasp domain (referred to as the carbamoyl phosphate synthetic component) then catalyzes the phosphorylation of carbamate with the second ATP to form the end product carbamoyl phosphate. The reactive and unstable enzyme intermediates are sequentially channeled from one active site to the next through the interior of the protein over a distance of at least 96 A.</text>
</comment>
<dbReference type="InterPro" id="IPR036897">
    <property type="entry name" value="CarbamoylP_synth_lsu_oligo_sf"/>
</dbReference>
<feature type="binding site" evidence="14">
    <location>
        <position position="788"/>
    </location>
    <ligand>
        <name>ATP</name>
        <dbReference type="ChEBI" id="CHEBI:30616"/>
        <label>2</label>
    </ligand>
</feature>
<feature type="binding site" evidence="14">
    <location>
        <position position="877"/>
    </location>
    <ligand>
        <name>Mn(2+)</name>
        <dbReference type="ChEBI" id="CHEBI:29035"/>
        <label>4</label>
    </ligand>
</feature>
<dbReference type="SUPFAM" id="SSF52440">
    <property type="entry name" value="PreATP-grasp domain"/>
    <property type="match status" value="2"/>
</dbReference>
<dbReference type="HAMAP" id="MF_01210_A">
    <property type="entry name" value="CPSase_L_chain_A"/>
    <property type="match status" value="1"/>
</dbReference>
<evidence type="ECO:0000256" key="12">
    <source>
        <dbReference type="ARBA" id="ARBA00023211"/>
    </source>
</evidence>
<dbReference type="InterPro" id="IPR011761">
    <property type="entry name" value="ATP-grasp"/>
</dbReference>
<keyword evidence="12" id="KW-0464">Manganese</keyword>
<dbReference type="GO" id="GO:0004088">
    <property type="term" value="F:carbamoyl-phosphate synthase (glutamine-hydrolyzing) activity"/>
    <property type="evidence" value="ECO:0007669"/>
    <property type="project" value="UniProtKB-EC"/>
</dbReference>
<proteinExistence type="inferred from homology"/>